<reference evidence="2" key="1">
    <citation type="submission" date="2023-06" db="EMBL/GenBank/DDBJ databases">
        <authorList>
            <consortium name="Lawrence Berkeley National Laboratory"/>
            <person name="Ahrendt S."/>
            <person name="Sahu N."/>
            <person name="Indic B."/>
            <person name="Wong-Bajracharya J."/>
            <person name="Merenyi Z."/>
            <person name="Ke H.-M."/>
            <person name="Monk M."/>
            <person name="Kocsube S."/>
            <person name="Drula E."/>
            <person name="Lipzen A."/>
            <person name="Balint B."/>
            <person name="Henrissat B."/>
            <person name="Andreopoulos B."/>
            <person name="Martin F.M."/>
            <person name="Harder C.B."/>
            <person name="Rigling D."/>
            <person name="Ford K.L."/>
            <person name="Foster G.D."/>
            <person name="Pangilinan J."/>
            <person name="Papanicolaou A."/>
            <person name="Barry K."/>
            <person name="LaButti K."/>
            <person name="Viragh M."/>
            <person name="Koriabine M."/>
            <person name="Yan M."/>
            <person name="Riley R."/>
            <person name="Champramary S."/>
            <person name="Plett K.L."/>
            <person name="Tsai I.J."/>
            <person name="Slot J."/>
            <person name="Sipos G."/>
            <person name="Plett J."/>
            <person name="Nagy L.G."/>
            <person name="Grigoriev I.V."/>
        </authorList>
    </citation>
    <scope>NUCLEOTIDE SEQUENCE</scope>
    <source>
        <strain evidence="2">FPL87.14</strain>
    </source>
</reference>
<evidence type="ECO:0000256" key="1">
    <source>
        <dbReference type="SAM" id="MobiDB-lite"/>
    </source>
</evidence>
<dbReference type="AlphaFoldDB" id="A0AA39ITH9"/>
<gene>
    <name evidence="2" type="ORF">EV421DRAFT_1721825</name>
</gene>
<name>A0AA39ITH9_9AGAR</name>
<organism evidence="2 3">
    <name type="scientific">Armillaria borealis</name>
    <dbReference type="NCBI Taxonomy" id="47425"/>
    <lineage>
        <taxon>Eukaryota</taxon>
        <taxon>Fungi</taxon>
        <taxon>Dikarya</taxon>
        <taxon>Basidiomycota</taxon>
        <taxon>Agaricomycotina</taxon>
        <taxon>Agaricomycetes</taxon>
        <taxon>Agaricomycetidae</taxon>
        <taxon>Agaricales</taxon>
        <taxon>Marasmiineae</taxon>
        <taxon>Physalacriaceae</taxon>
        <taxon>Armillaria</taxon>
    </lineage>
</organism>
<dbReference type="EMBL" id="JAUEPT010000163">
    <property type="protein sequence ID" value="KAK0430221.1"/>
    <property type="molecule type" value="Genomic_DNA"/>
</dbReference>
<keyword evidence="3" id="KW-1185">Reference proteome</keyword>
<dbReference type="Proteomes" id="UP001175226">
    <property type="component" value="Unassembled WGS sequence"/>
</dbReference>
<proteinExistence type="predicted"/>
<evidence type="ECO:0000313" key="2">
    <source>
        <dbReference type="EMBL" id="KAK0430221.1"/>
    </source>
</evidence>
<feature type="non-terminal residue" evidence="2">
    <location>
        <position position="1"/>
    </location>
</feature>
<feature type="region of interest" description="Disordered" evidence="1">
    <location>
        <begin position="51"/>
        <end position="81"/>
    </location>
</feature>
<evidence type="ECO:0000313" key="3">
    <source>
        <dbReference type="Proteomes" id="UP001175226"/>
    </source>
</evidence>
<comment type="caution">
    <text evidence="2">The sequence shown here is derived from an EMBL/GenBank/DDBJ whole genome shotgun (WGS) entry which is preliminary data.</text>
</comment>
<accession>A0AA39ITH9</accession>
<protein>
    <recommendedName>
        <fullName evidence="4">DDE Tnp4 domain-containing protein</fullName>
    </recommendedName>
</protein>
<sequence length="128" mass="14850">HTQLRNVIKRIFGVAKHCFRPMIVAPKYSIATQAKFIPALAALHNFIRDHDPDDKAQDLGEADEEDPIPCQRSPSNATLRPNHVVNMNITNKERDRASAHRDHIAMKMWDNYQMYIRDFVFDDSFDSE</sequence>
<feature type="compositionally biased region" description="Polar residues" evidence="1">
    <location>
        <begin position="72"/>
        <end position="81"/>
    </location>
</feature>
<evidence type="ECO:0008006" key="4">
    <source>
        <dbReference type="Google" id="ProtNLM"/>
    </source>
</evidence>